<name>A0A5C5XAK6_9PLAN</name>
<evidence type="ECO:0000259" key="8">
    <source>
        <dbReference type="Pfam" id="PF02784"/>
    </source>
</evidence>
<dbReference type="Gene3D" id="2.40.37.10">
    <property type="entry name" value="Lyase, Ornithine Decarboxylase, Chain A, domain 1"/>
    <property type="match status" value="1"/>
</dbReference>
<dbReference type="InterPro" id="IPR000183">
    <property type="entry name" value="Orn/DAP/Arg_de-COase"/>
</dbReference>
<dbReference type="SUPFAM" id="SSF50621">
    <property type="entry name" value="Alanine racemase C-terminal domain-like"/>
    <property type="match status" value="1"/>
</dbReference>
<dbReference type="GO" id="GO:0009089">
    <property type="term" value="P:lysine biosynthetic process via diaminopimelate"/>
    <property type="evidence" value="ECO:0007669"/>
    <property type="project" value="InterPro"/>
</dbReference>
<keyword evidence="2" id="KW-0210">Decarboxylase</keyword>
<organism evidence="9 10">
    <name type="scientific">Rubinisphaera italica</name>
    <dbReference type="NCBI Taxonomy" id="2527969"/>
    <lineage>
        <taxon>Bacteria</taxon>
        <taxon>Pseudomonadati</taxon>
        <taxon>Planctomycetota</taxon>
        <taxon>Planctomycetia</taxon>
        <taxon>Planctomycetales</taxon>
        <taxon>Planctomycetaceae</taxon>
        <taxon>Rubinisphaera</taxon>
    </lineage>
</organism>
<keyword evidence="10" id="KW-1185">Reference proteome</keyword>
<evidence type="ECO:0000313" key="10">
    <source>
        <dbReference type="Proteomes" id="UP000316095"/>
    </source>
</evidence>
<comment type="similarity">
    <text evidence="6">Belongs to the Orn/Lys/Arg decarboxylase class-II family.</text>
</comment>
<proteinExistence type="inferred from homology"/>
<evidence type="ECO:0000313" key="9">
    <source>
        <dbReference type="EMBL" id="TWT59421.1"/>
    </source>
</evidence>
<feature type="active site" description="Proton donor" evidence="5">
    <location>
        <position position="341"/>
    </location>
</feature>
<evidence type="ECO:0000256" key="3">
    <source>
        <dbReference type="ARBA" id="ARBA00022898"/>
    </source>
</evidence>
<evidence type="ECO:0000259" key="7">
    <source>
        <dbReference type="Pfam" id="PF00278"/>
    </source>
</evidence>
<dbReference type="Gene3D" id="3.20.20.10">
    <property type="entry name" value="Alanine racemase"/>
    <property type="match status" value="1"/>
</dbReference>
<feature type="domain" description="Orn/DAP/Arg decarboxylase 2 C-terminal" evidence="7">
    <location>
        <begin position="27"/>
        <end position="377"/>
    </location>
</feature>
<dbReference type="InterPro" id="IPR009006">
    <property type="entry name" value="Ala_racemase/Decarboxylase_C"/>
</dbReference>
<gene>
    <name evidence="9" type="primary">lysA</name>
    <name evidence="9" type="ORF">Pan54_01270</name>
</gene>
<dbReference type="PANTHER" id="PTHR43727:SF2">
    <property type="entry name" value="GROUP IV DECARBOXYLASE"/>
    <property type="match status" value="1"/>
</dbReference>
<dbReference type="InterPro" id="IPR002986">
    <property type="entry name" value="DAP_deCOOHase_LysA"/>
</dbReference>
<dbReference type="PRINTS" id="PR01181">
    <property type="entry name" value="DAPDCRBXLASE"/>
</dbReference>
<evidence type="ECO:0000256" key="5">
    <source>
        <dbReference type="PIRSR" id="PIRSR600183-50"/>
    </source>
</evidence>
<evidence type="ECO:0000256" key="1">
    <source>
        <dbReference type="ARBA" id="ARBA00001933"/>
    </source>
</evidence>
<dbReference type="RefSeq" id="WP_146501566.1">
    <property type="nucleotide sequence ID" value="NZ_SJPG01000001.1"/>
</dbReference>
<evidence type="ECO:0000256" key="6">
    <source>
        <dbReference type="RuleBase" id="RU003737"/>
    </source>
</evidence>
<comment type="cofactor">
    <cofactor evidence="1 5">
        <name>pyridoxal 5'-phosphate</name>
        <dbReference type="ChEBI" id="CHEBI:597326"/>
    </cofactor>
</comment>
<dbReference type="InterPro" id="IPR029066">
    <property type="entry name" value="PLP-binding_barrel"/>
</dbReference>
<dbReference type="InterPro" id="IPR022644">
    <property type="entry name" value="De-COase2_N"/>
</dbReference>
<protein>
    <submittedName>
        <fullName evidence="9">Diaminopimelate decarboxylase</fullName>
        <ecNumber evidence="9">4.1.1.20</ecNumber>
    </submittedName>
</protein>
<reference evidence="9 10" key="1">
    <citation type="submission" date="2019-02" db="EMBL/GenBank/DDBJ databases">
        <title>Deep-cultivation of Planctomycetes and their phenomic and genomic characterization uncovers novel biology.</title>
        <authorList>
            <person name="Wiegand S."/>
            <person name="Jogler M."/>
            <person name="Boedeker C."/>
            <person name="Pinto D."/>
            <person name="Vollmers J."/>
            <person name="Rivas-Marin E."/>
            <person name="Kohn T."/>
            <person name="Peeters S.H."/>
            <person name="Heuer A."/>
            <person name="Rast P."/>
            <person name="Oberbeckmann S."/>
            <person name="Bunk B."/>
            <person name="Jeske O."/>
            <person name="Meyerdierks A."/>
            <person name="Storesund J.E."/>
            <person name="Kallscheuer N."/>
            <person name="Luecker S."/>
            <person name="Lage O.M."/>
            <person name="Pohl T."/>
            <person name="Merkel B.J."/>
            <person name="Hornburger P."/>
            <person name="Mueller R.-W."/>
            <person name="Bruemmer F."/>
            <person name="Labrenz M."/>
            <person name="Spormann A.M."/>
            <person name="Op Den Camp H."/>
            <person name="Overmann J."/>
            <person name="Amann R."/>
            <person name="Jetten M.S.M."/>
            <person name="Mascher T."/>
            <person name="Medema M.H."/>
            <person name="Devos D.P."/>
            <person name="Kaster A.-K."/>
            <person name="Ovreas L."/>
            <person name="Rohde M."/>
            <person name="Galperin M.Y."/>
            <person name="Jogler C."/>
        </authorList>
    </citation>
    <scope>NUCLEOTIDE SEQUENCE [LARGE SCALE GENOMIC DNA]</scope>
    <source>
        <strain evidence="9 10">Pan54</strain>
    </source>
</reference>
<keyword evidence="3 5" id="KW-0663">Pyridoxal phosphate</keyword>
<dbReference type="PROSITE" id="PS00878">
    <property type="entry name" value="ODR_DC_2_1"/>
    <property type="match status" value="1"/>
</dbReference>
<accession>A0A5C5XAK6</accession>
<sequence length="400" mass="43595">MSQPAQLKFLTEDQVRQIASSHDLPLYVYSKSKLDENAKKLTSWQAPYGVTLRFAMKANPFPEVIAQIYSHGIGIDASSGYEAEVAMQAGVKPADIQITSQQMPDDLEELIKQGVKFNACSLHQLETYGKIAPSTSVGVRINPGKGTGEGLNNRLTTAGVAASFGIWHEYIDQVHELAKTYDLTIDMVHTHAGTGGDPDKWLEVTTRNMEIVEKFPTATKTSIGGGFKVGRMPGEKSAQIDVISPPIAKLLEEFHERTGRKIHLEVEPGSFLVVNIGALITEIIDIKDTGSEGYNFILINAGMTEILRPSLYGAQHPLVVVPREDRPAGEVVDYAVSGHCCESGDMLTVAEGDPERLEPRSLQKAELGDYLIVEDVGAYCAGMRAGSYNSFPLTKEVMVD</sequence>
<dbReference type="PANTHER" id="PTHR43727">
    <property type="entry name" value="DIAMINOPIMELATE DECARBOXYLASE"/>
    <property type="match status" value="1"/>
</dbReference>
<dbReference type="GO" id="GO:0008836">
    <property type="term" value="F:diaminopimelate decarboxylase activity"/>
    <property type="evidence" value="ECO:0007669"/>
    <property type="project" value="UniProtKB-EC"/>
</dbReference>
<feature type="domain" description="Orn/DAP/Arg decarboxylase 2 N-terminal" evidence="8">
    <location>
        <begin position="39"/>
        <end position="273"/>
    </location>
</feature>
<keyword evidence="4 9" id="KW-0456">Lyase</keyword>
<dbReference type="OrthoDB" id="9802241at2"/>
<dbReference type="Pfam" id="PF02784">
    <property type="entry name" value="Orn_Arg_deC_N"/>
    <property type="match status" value="1"/>
</dbReference>
<evidence type="ECO:0000256" key="4">
    <source>
        <dbReference type="ARBA" id="ARBA00023239"/>
    </source>
</evidence>
<dbReference type="InterPro" id="IPR022643">
    <property type="entry name" value="De-COase2_C"/>
</dbReference>
<dbReference type="PRINTS" id="PR01179">
    <property type="entry name" value="ODADCRBXLASE"/>
</dbReference>
<dbReference type="EMBL" id="SJPG01000001">
    <property type="protein sequence ID" value="TWT59421.1"/>
    <property type="molecule type" value="Genomic_DNA"/>
</dbReference>
<dbReference type="EC" id="4.1.1.20" evidence="9"/>
<dbReference type="Proteomes" id="UP000316095">
    <property type="component" value="Unassembled WGS sequence"/>
</dbReference>
<dbReference type="AlphaFoldDB" id="A0A5C5XAK6"/>
<dbReference type="InterPro" id="IPR022653">
    <property type="entry name" value="De-COase2_pyr-phos_BS"/>
</dbReference>
<feature type="modified residue" description="N6-(pyridoxal phosphate)lysine" evidence="5">
    <location>
        <position position="57"/>
    </location>
</feature>
<dbReference type="SUPFAM" id="SSF51419">
    <property type="entry name" value="PLP-binding barrel"/>
    <property type="match status" value="1"/>
</dbReference>
<comment type="caution">
    <text evidence="9">The sequence shown here is derived from an EMBL/GenBank/DDBJ whole genome shotgun (WGS) entry which is preliminary data.</text>
</comment>
<evidence type="ECO:0000256" key="2">
    <source>
        <dbReference type="ARBA" id="ARBA00022793"/>
    </source>
</evidence>
<dbReference type="Pfam" id="PF00278">
    <property type="entry name" value="Orn_DAP_Arg_deC"/>
    <property type="match status" value="1"/>
</dbReference>